<dbReference type="AlphaFoldDB" id="A0A2A2GAU1"/>
<reference evidence="1 2" key="1">
    <citation type="submission" date="2017-08" db="EMBL/GenBank/DDBJ databases">
        <title>Aliifodinibius alkalisoli sp. nov., isolated from saline alkaline soil.</title>
        <authorList>
            <person name="Liu D."/>
            <person name="Zhang G."/>
        </authorList>
    </citation>
    <scope>NUCLEOTIDE SEQUENCE [LARGE SCALE GENOMIC DNA]</scope>
    <source>
        <strain evidence="1 2">WN023</strain>
    </source>
</reference>
<dbReference type="Pfam" id="PF16125">
    <property type="entry name" value="DUF4837"/>
    <property type="match status" value="1"/>
</dbReference>
<accession>A0A2A2GAU1</accession>
<dbReference type="Proteomes" id="UP000218831">
    <property type="component" value="Unassembled WGS sequence"/>
</dbReference>
<organism evidence="1 2">
    <name type="scientific">Fodinibius salipaludis</name>
    <dbReference type="NCBI Taxonomy" id="2032627"/>
    <lineage>
        <taxon>Bacteria</taxon>
        <taxon>Pseudomonadati</taxon>
        <taxon>Balneolota</taxon>
        <taxon>Balneolia</taxon>
        <taxon>Balneolales</taxon>
        <taxon>Balneolaceae</taxon>
        <taxon>Fodinibius</taxon>
    </lineage>
</organism>
<dbReference type="EMBL" id="NSKE01000006">
    <property type="protein sequence ID" value="PAU93973.1"/>
    <property type="molecule type" value="Genomic_DNA"/>
</dbReference>
<name>A0A2A2GAU1_9BACT</name>
<dbReference type="OrthoDB" id="1115230at2"/>
<comment type="caution">
    <text evidence="1">The sequence shown here is derived from an EMBL/GenBank/DDBJ whole genome shotgun (WGS) entry which is preliminary data.</text>
</comment>
<gene>
    <name evidence="1" type="ORF">CK503_09925</name>
</gene>
<evidence type="ECO:0000313" key="2">
    <source>
        <dbReference type="Proteomes" id="UP000218831"/>
    </source>
</evidence>
<dbReference type="PROSITE" id="PS51257">
    <property type="entry name" value="PROKAR_LIPOPROTEIN"/>
    <property type="match status" value="1"/>
</dbReference>
<protein>
    <submittedName>
        <fullName evidence="1">DUF4837 domain-containing protein</fullName>
    </submittedName>
</protein>
<keyword evidence="2" id="KW-1185">Reference proteome</keyword>
<sequence>MKSILKLSVLILLVAVWVGCEGDYRQKARGSFGEVVVIMDSTQYESETAEALRETFGGWIQTIPGKPPRFDLRFQDFNSNQQLEQLKRYRNLIVAAPIDDTTNTGELIRALLSDEIERQVREGESFAFPLKNHWYRDQWLMLLSGQSDSTLAEQIRNSEETLTDNLIDKEIQRYTEEIYDRGEQVALADSLWEHEGWQIRIQHDWIKNIDTTYTENGVQQHFMTMRRPLPENDRWFWSWWREIDDASHIDEDWINAKRDSLNEQWVRGSREESYVTTAYNRPHETEQFMYNDDLAFETLGVWTMTNDAMAGPFVNLTVYDEESDRLFMLEFAQFAPKYDKRNFVRQFRAMIRTFQSDSTWHQDQENIASEE</sequence>
<dbReference type="RefSeq" id="WP_095606649.1">
    <property type="nucleotide sequence ID" value="NZ_NSKE01000006.1"/>
</dbReference>
<dbReference type="InterPro" id="IPR032286">
    <property type="entry name" value="DUF4837"/>
</dbReference>
<evidence type="ECO:0000313" key="1">
    <source>
        <dbReference type="EMBL" id="PAU93973.1"/>
    </source>
</evidence>
<proteinExistence type="predicted"/>